<feature type="transmembrane region" description="Helical" evidence="1">
    <location>
        <begin position="115"/>
        <end position="134"/>
    </location>
</feature>
<organism evidence="2 3">
    <name type="scientific">Exiguobacterium aestuarii</name>
    <dbReference type="NCBI Taxonomy" id="273527"/>
    <lineage>
        <taxon>Bacteria</taxon>
        <taxon>Bacillati</taxon>
        <taxon>Bacillota</taxon>
        <taxon>Bacilli</taxon>
        <taxon>Bacillales</taxon>
        <taxon>Bacillales Family XII. Incertae Sedis</taxon>
        <taxon>Exiguobacterium</taxon>
    </lineage>
</organism>
<gene>
    <name evidence="2" type="ORF">ACFQO8_13770</name>
</gene>
<feature type="transmembrane region" description="Helical" evidence="1">
    <location>
        <begin position="90"/>
        <end position="109"/>
    </location>
</feature>
<keyword evidence="1" id="KW-0812">Transmembrane</keyword>
<evidence type="ECO:0000313" key="2">
    <source>
        <dbReference type="EMBL" id="MFC7391203.1"/>
    </source>
</evidence>
<evidence type="ECO:0000256" key="1">
    <source>
        <dbReference type="SAM" id="Phobius"/>
    </source>
</evidence>
<sequence>MELSPKVKSQIDTILKVDRWTGWGVGIIGIGLVVSFLIYASYWTLSDGVVTGALYAVLAVVLIGIFVRYQMWLRFVKNQTARNLLSFKMMAHTLALTGVGIYGLFYFTSEATGTQSFRVFLLSQLTFFGIEYLAKRFDRVIQSYDENYLTDKDLKEIREVREYEKEQRREQT</sequence>
<reference evidence="3" key="1">
    <citation type="journal article" date="2019" name="Int. J. Syst. Evol. Microbiol.">
        <title>The Global Catalogue of Microorganisms (GCM) 10K type strain sequencing project: providing services to taxonomists for standard genome sequencing and annotation.</title>
        <authorList>
            <consortium name="The Broad Institute Genomics Platform"/>
            <consortium name="The Broad Institute Genome Sequencing Center for Infectious Disease"/>
            <person name="Wu L."/>
            <person name="Ma J."/>
        </authorList>
    </citation>
    <scope>NUCLEOTIDE SEQUENCE [LARGE SCALE GENOMIC DNA]</scope>
    <source>
        <strain evidence="3">CCUG 55590</strain>
    </source>
</reference>
<feature type="transmembrane region" description="Helical" evidence="1">
    <location>
        <begin position="48"/>
        <end position="69"/>
    </location>
</feature>
<proteinExistence type="predicted"/>
<keyword evidence="1" id="KW-0472">Membrane</keyword>
<accession>A0ABW2PP07</accession>
<comment type="caution">
    <text evidence="2">The sequence shown here is derived from an EMBL/GenBank/DDBJ whole genome shotgun (WGS) entry which is preliminary data.</text>
</comment>
<protein>
    <submittedName>
        <fullName evidence="2">Uncharacterized protein</fullName>
    </submittedName>
</protein>
<feature type="transmembrane region" description="Helical" evidence="1">
    <location>
        <begin position="20"/>
        <end position="42"/>
    </location>
</feature>
<keyword evidence="3" id="KW-1185">Reference proteome</keyword>
<evidence type="ECO:0000313" key="3">
    <source>
        <dbReference type="Proteomes" id="UP001596439"/>
    </source>
</evidence>
<name>A0ABW2PP07_9BACL</name>
<dbReference type="EMBL" id="JBHTCE010000004">
    <property type="protein sequence ID" value="MFC7391203.1"/>
    <property type="molecule type" value="Genomic_DNA"/>
</dbReference>
<keyword evidence="1" id="KW-1133">Transmembrane helix</keyword>
<dbReference type="RefSeq" id="WP_214790969.1">
    <property type="nucleotide sequence ID" value="NZ_JANIEL010000101.1"/>
</dbReference>
<dbReference type="Proteomes" id="UP001596439">
    <property type="component" value="Unassembled WGS sequence"/>
</dbReference>